<dbReference type="AlphaFoldDB" id="A0A0F9N5V1"/>
<organism evidence="1">
    <name type="scientific">marine sediment metagenome</name>
    <dbReference type="NCBI Taxonomy" id="412755"/>
    <lineage>
        <taxon>unclassified sequences</taxon>
        <taxon>metagenomes</taxon>
        <taxon>ecological metagenomes</taxon>
    </lineage>
</organism>
<sequence length="298" mass="32176">MSLINPVGTPIDPDFETQTPTEYKTNIDNSIVVGKRLGQWFACHENEVGSPPAADMSVIVEGGFIWNGNTLTEVASQIVGDQSGEIISAPSGNPRIDRIVLDKITGVASRVTGVEDASPVAPNVPDGKMPCAQILLDNSPATSSITNQIIYDERVFPDIISSTFSAVLDGDQVVSTSVAVKIQFNSEYFDTNGDYDSVTNYRFTPTIKGKYLITISIGVSGYTIDEIFTGKLYKNGVQHRVAHITSRSTSTFVGITAIVEANGTTDYFEVYADSVSDSSYTLVGINDFTRFEGLWIAP</sequence>
<protein>
    <recommendedName>
        <fullName evidence="2">C1q domain-containing protein</fullName>
    </recommendedName>
</protein>
<comment type="caution">
    <text evidence="1">The sequence shown here is derived from an EMBL/GenBank/DDBJ whole genome shotgun (WGS) entry which is preliminary data.</text>
</comment>
<dbReference type="EMBL" id="LAZR01007609">
    <property type="protein sequence ID" value="KKM84145.1"/>
    <property type="molecule type" value="Genomic_DNA"/>
</dbReference>
<dbReference type="Gene3D" id="2.60.120.40">
    <property type="match status" value="1"/>
</dbReference>
<proteinExistence type="predicted"/>
<reference evidence="1" key="1">
    <citation type="journal article" date="2015" name="Nature">
        <title>Complex archaea that bridge the gap between prokaryotes and eukaryotes.</title>
        <authorList>
            <person name="Spang A."/>
            <person name="Saw J.H."/>
            <person name="Jorgensen S.L."/>
            <person name="Zaremba-Niedzwiedzka K."/>
            <person name="Martijn J."/>
            <person name="Lind A.E."/>
            <person name="van Eijk R."/>
            <person name="Schleper C."/>
            <person name="Guy L."/>
            <person name="Ettema T.J."/>
        </authorList>
    </citation>
    <scope>NUCLEOTIDE SEQUENCE</scope>
</reference>
<dbReference type="InterPro" id="IPR008983">
    <property type="entry name" value="Tumour_necrosis_fac-like_dom"/>
</dbReference>
<gene>
    <name evidence="1" type="ORF">LCGC14_1302200</name>
</gene>
<name>A0A0F9N5V1_9ZZZZ</name>
<accession>A0A0F9N5V1</accession>
<evidence type="ECO:0008006" key="2">
    <source>
        <dbReference type="Google" id="ProtNLM"/>
    </source>
</evidence>
<evidence type="ECO:0000313" key="1">
    <source>
        <dbReference type="EMBL" id="KKM84145.1"/>
    </source>
</evidence>
<dbReference type="SUPFAM" id="SSF49842">
    <property type="entry name" value="TNF-like"/>
    <property type="match status" value="1"/>
</dbReference>